<reference evidence="1 2" key="1">
    <citation type="submission" date="2019-03" db="EMBL/GenBank/DDBJ databases">
        <title>Genomic analyses of the natural microbiome of Caenorhabditis elegans.</title>
        <authorList>
            <person name="Samuel B."/>
        </authorList>
    </citation>
    <scope>NUCLEOTIDE SEQUENCE [LARGE SCALE GENOMIC DNA]</scope>
    <source>
        <strain evidence="1 2">BIGb0525</strain>
    </source>
</reference>
<dbReference type="AlphaFoldDB" id="A0A4R7V4R4"/>
<comment type="caution">
    <text evidence="1">The sequence shown here is derived from an EMBL/GenBank/DDBJ whole genome shotgun (WGS) entry which is preliminary data.</text>
</comment>
<protein>
    <submittedName>
        <fullName evidence="1">Uncharacterized protein</fullName>
    </submittedName>
</protein>
<proteinExistence type="predicted"/>
<gene>
    <name evidence="1" type="ORF">EDF87_114128</name>
</gene>
<dbReference type="Proteomes" id="UP000295804">
    <property type="component" value="Unassembled WGS sequence"/>
</dbReference>
<evidence type="ECO:0000313" key="1">
    <source>
        <dbReference type="EMBL" id="TDV42486.1"/>
    </source>
</evidence>
<sequence>MCGRETQPGEEALTLALSQRERGLTALLAQVTPT</sequence>
<name>A0A4R7V4R4_9PSED</name>
<accession>A0A4R7V4R4</accession>
<dbReference type="EMBL" id="SOCQ01000014">
    <property type="protein sequence ID" value="TDV42486.1"/>
    <property type="molecule type" value="Genomic_DNA"/>
</dbReference>
<evidence type="ECO:0000313" key="2">
    <source>
        <dbReference type="Proteomes" id="UP000295804"/>
    </source>
</evidence>
<organism evidence="1 2">
    <name type="scientific">Pseudomonas helmanticensis</name>
    <dbReference type="NCBI Taxonomy" id="1471381"/>
    <lineage>
        <taxon>Bacteria</taxon>
        <taxon>Pseudomonadati</taxon>
        <taxon>Pseudomonadota</taxon>
        <taxon>Gammaproteobacteria</taxon>
        <taxon>Pseudomonadales</taxon>
        <taxon>Pseudomonadaceae</taxon>
        <taxon>Pseudomonas</taxon>
    </lineage>
</organism>